<evidence type="ECO:0000256" key="1">
    <source>
        <dbReference type="SAM" id="MobiDB-lite"/>
    </source>
</evidence>
<comment type="caution">
    <text evidence="2">The sequence shown here is derived from an EMBL/GenBank/DDBJ whole genome shotgun (WGS) entry which is preliminary data.</text>
</comment>
<feature type="compositionally biased region" description="Acidic residues" evidence="1">
    <location>
        <begin position="33"/>
        <end position="42"/>
    </location>
</feature>
<gene>
    <name evidence="2" type="ORF">RchiOBHm_Chr5g0015651</name>
</gene>
<name>A0A2P6Q604_ROSCH</name>
<evidence type="ECO:0000313" key="3">
    <source>
        <dbReference type="Proteomes" id="UP000238479"/>
    </source>
</evidence>
<dbReference type="Proteomes" id="UP000238479">
    <property type="component" value="Chromosome 5"/>
</dbReference>
<organism evidence="2 3">
    <name type="scientific">Rosa chinensis</name>
    <name type="common">China rose</name>
    <dbReference type="NCBI Taxonomy" id="74649"/>
    <lineage>
        <taxon>Eukaryota</taxon>
        <taxon>Viridiplantae</taxon>
        <taxon>Streptophyta</taxon>
        <taxon>Embryophyta</taxon>
        <taxon>Tracheophyta</taxon>
        <taxon>Spermatophyta</taxon>
        <taxon>Magnoliopsida</taxon>
        <taxon>eudicotyledons</taxon>
        <taxon>Gunneridae</taxon>
        <taxon>Pentapetalae</taxon>
        <taxon>rosids</taxon>
        <taxon>fabids</taxon>
        <taxon>Rosales</taxon>
        <taxon>Rosaceae</taxon>
        <taxon>Rosoideae</taxon>
        <taxon>Rosoideae incertae sedis</taxon>
        <taxon>Rosa</taxon>
    </lineage>
</organism>
<reference evidence="2 3" key="1">
    <citation type="journal article" date="2018" name="Nat. Genet.">
        <title>The Rosa genome provides new insights in the design of modern roses.</title>
        <authorList>
            <person name="Bendahmane M."/>
        </authorList>
    </citation>
    <scope>NUCLEOTIDE SEQUENCE [LARGE SCALE GENOMIC DNA]</scope>
    <source>
        <strain evidence="3">cv. Old Blush</strain>
    </source>
</reference>
<protein>
    <submittedName>
        <fullName evidence="2">Uncharacterized protein</fullName>
    </submittedName>
</protein>
<keyword evidence="3" id="KW-1185">Reference proteome</keyword>
<dbReference type="EMBL" id="PDCK01000043">
    <property type="protein sequence ID" value="PRQ29607.1"/>
    <property type="molecule type" value="Genomic_DNA"/>
</dbReference>
<dbReference type="AlphaFoldDB" id="A0A2P6Q604"/>
<accession>A0A2P6Q604</accession>
<feature type="region of interest" description="Disordered" evidence="1">
    <location>
        <begin position="32"/>
        <end position="60"/>
    </location>
</feature>
<sequence length="60" mass="7026">MEDLHPHYVDLDDAELQEEDKALEEHSFLGDVVDSEEKEEEQNAQTDPNLAPFCWPNQER</sequence>
<dbReference type="Gramene" id="PRQ29607">
    <property type="protein sequence ID" value="PRQ29607"/>
    <property type="gene ID" value="RchiOBHm_Chr5g0015651"/>
</dbReference>
<evidence type="ECO:0000313" key="2">
    <source>
        <dbReference type="EMBL" id="PRQ29607.1"/>
    </source>
</evidence>
<proteinExistence type="predicted"/>